<feature type="DNA-binding region" description="Homeobox" evidence="1">
    <location>
        <begin position="151"/>
        <end position="197"/>
    </location>
</feature>
<dbReference type="Gene3D" id="1.10.10.60">
    <property type="entry name" value="Homeodomain-like"/>
    <property type="match status" value="1"/>
</dbReference>
<evidence type="ECO:0000259" key="4">
    <source>
        <dbReference type="PROSITE" id="PS50071"/>
    </source>
</evidence>
<keyword evidence="6" id="KW-1185">Reference proteome</keyword>
<reference evidence="5" key="1">
    <citation type="journal article" date="2021" name="Genome Biol. Evol.">
        <title>A High-Quality Reference Genome for a Parasitic Bivalve with Doubly Uniparental Inheritance (Bivalvia: Unionida).</title>
        <authorList>
            <person name="Smith C.H."/>
        </authorList>
    </citation>
    <scope>NUCLEOTIDE SEQUENCE</scope>
    <source>
        <strain evidence="5">CHS0354</strain>
    </source>
</reference>
<keyword evidence="1 2" id="KW-0371">Homeobox</keyword>
<dbReference type="SMART" id="SM00389">
    <property type="entry name" value="HOX"/>
    <property type="match status" value="1"/>
</dbReference>
<dbReference type="SUPFAM" id="SSF46689">
    <property type="entry name" value="Homeodomain-like"/>
    <property type="match status" value="1"/>
</dbReference>
<dbReference type="GO" id="GO:1990837">
    <property type="term" value="F:sequence-specific double-stranded DNA binding"/>
    <property type="evidence" value="ECO:0007669"/>
    <property type="project" value="TreeGrafter"/>
</dbReference>
<comment type="subcellular location">
    <subcellularLocation>
        <location evidence="1 2">Nucleus</location>
    </subcellularLocation>
</comment>
<dbReference type="InterPro" id="IPR052294">
    <property type="entry name" value="VSX_homeobox_regulators"/>
</dbReference>
<dbReference type="PANTHER" id="PTHR46892:SF3">
    <property type="entry name" value="VISUAL SYSTEM HOMEOBOX 2"/>
    <property type="match status" value="1"/>
</dbReference>
<dbReference type="CDD" id="cd00086">
    <property type="entry name" value="homeodomain"/>
    <property type="match status" value="1"/>
</dbReference>
<proteinExistence type="predicted"/>
<dbReference type="Pfam" id="PF00046">
    <property type="entry name" value="Homeodomain"/>
    <property type="match status" value="1"/>
</dbReference>
<evidence type="ECO:0000256" key="3">
    <source>
        <dbReference type="SAM" id="MobiDB-lite"/>
    </source>
</evidence>
<dbReference type="AlphaFoldDB" id="A0AAE0TDU3"/>
<dbReference type="InterPro" id="IPR009057">
    <property type="entry name" value="Homeodomain-like_sf"/>
</dbReference>
<evidence type="ECO:0000256" key="1">
    <source>
        <dbReference type="PROSITE-ProRule" id="PRU00108"/>
    </source>
</evidence>
<evidence type="ECO:0000256" key="2">
    <source>
        <dbReference type="RuleBase" id="RU000682"/>
    </source>
</evidence>
<dbReference type="InterPro" id="IPR001356">
    <property type="entry name" value="HD"/>
</dbReference>
<feature type="compositionally biased region" description="Polar residues" evidence="3">
    <location>
        <begin position="126"/>
        <end position="144"/>
    </location>
</feature>
<sequence>MSGALGLSTASLGISGRGIAIPQRTPFAIHELLGLGNQERSRQTSQSDAILSASAFLASSLGGTFAHGSGIALKDPSPSIPYAAWKSTFVNALTNSAQNILNFGAAATANAQGSLLSKSEFKTGLENPSNERSSVDSIETNNTCGKKKKKKRRHRTIFSSFQLEELEKSFKEAHYPDVYAREVLALKTNLPEDRIQASRTNYCFLSETVGFS</sequence>
<name>A0AAE0TDU3_9BIVA</name>
<accession>A0AAE0TDU3</accession>
<evidence type="ECO:0000313" key="6">
    <source>
        <dbReference type="Proteomes" id="UP001195483"/>
    </source>
</evidence>
<organism evidence="5 6">
    <name type="scientific">Potamilus streckersoni</name>
    <dbReference type="NCBI Taxonomy" id="2493646"/>
    <lineage>
        <taxon>Eukaryota</taxon>
        <taxon>Metazoa</taxon>
        <taxon>Spiralia</taxon>
        <taxon>Lophotrochozoa</taxon>
        <taxon>Mollusca</taxon>
        <taxon>Bivalvia</taxon>
        <taxon>Autobranchia</taxon>
        <taxon>Heteroconchia</taxon>
        <taxon>Palaeoheterodonta</taxon>
        <taxon>Unionida</taxon>
        <taxon>Unionoidea</taxon>
        <taxon>Unionidae</taxon>
        <taxon>Ambleminae</taxon>
        <taxon>Lampsilini</taxon>
        <taxon>Potamilus</taxon>
    </lineage>
</organism>
<dbReference type="Proteomes" id="UP001195483">
    <property type="component" value="Unassembled WGS sequence"/>
</dbReference>
<reference evidence="5" key="3">
    <citation type="submission" date="2023-05" db="EMBL/GenBank/DDBJ databases">
        <authorList>
            <person name="Smith C.H."/>
        </authorList>
    </citation>
    <scope>NUCLEOTIDE SEQUENCE</scope>
    <source>
        <strain evidence="5">CHS0354</strain>
        <tissue evidence="5">Mantle</tissue>
    </source>
</reference>
<keyword evidence="1 2" id="KW-0238">DNA-binding</keyword>
<feature type="domain" description="Homeobox" evidence="4">
    <location>
        <begin position="149"/>
        <end position="196"/>
    </location>
</feature>
<keyword evidence="1 2" id="KW-0539">Nucleus</keyword>
<dbReference type="PANTHER" id="PTHR46892">
    <property type="entry name" value="VISUAL SYSTEM HOMEOBOX 2"/>
    <property type="match status" value="1"/>
</dbReference>
<dbReference type="PROSITE" id="PS50071">
    <property type="entry name" value="HOMEOBOX_2"/>
    <property type="match status" value="1"/>
</dbReference>
<protein>
    <recommendedName>
        <fullName evidence="4">Homeobox domain-containing protein</fullName>
    </recommendedName>
</protein>
<dbReference type="EMBL" id="JAEAOA010002356">
    <property type="protein sequence ID" value="KAK3608585.1"/>
    <property type="molecule type" value="Genomic_DNA"/>
</dbReference>
<comment type="caution">
    <text evidence="5">The sequence shown here is derived from an EMBL/GenBank/DDBJ whole genome shotgun (WGS) entry which is preliminary data.</text>
</comment>
<dbReference type="GO" id="GO:0005634">
    <property type="term" value="C:nucleus"/>
    <property type="evidence" value="ECO:0007669"/>
    <property type="project" value="UniProtKB-SubCell"/>
</dbReference>
<gene>
    <name evidence="5" type="ORF">CHS0354_042576</name>
</gene>
<dbReference type="GO" id="GO:0006357">
    <property type="term" value="P:regulation of transcription by RNA polymerase II"/>
    <property type="evidence" value="ECO:0007669"/>
    <property type="project" value="TreeGrafter"/>
</dbReference>
<feature type="region of interest" description="Disordered" evidence="3">
    <location>
        <begin position="122"/>
        <end position="151"/>
    </location>
</feature>
<evidence type="ECO:0000313" key="5">
    <source>
        <dbReference type="EMBL" id="KAK3608585.1"/>
    </source>
</evidence>
<reference evidence="5" key="2">
    <citation type="journal article" date="2021" name="Genome Biol. Evol.">
        <title>Developing a high-quality reference genome for a parasitic bivalve with doubly uniparental inheritance (Bivalvia: Unionida).</title>
        <authorList>
            <person name="Smith C.H."/>
        </authorList>
    </citation>
    <scope>NUCLEOTIDE SEQUENCE</scope>
    <source>
        <strain evidence="5">CHS0354</strain>
        <tissue evidence="5">Mantle</tissue>
    </source>
</reference>